<dbReference type="PRINTS" id="PR00176">
    <property type="entry name" value="NANEUSMPORT"/>
</dbReference>
<evidence type="ECO:0000313" key="11">
    <source>
        <dbReference type="EMBL" id="CAF0889150.1"/>
    </source>
</evidence>
<dbReference type="EMBL" id="CAJNOC010001763">
    <property type="protein sequence ID" value="CAF0889150.1"/>
    <property type="molecule type" value="Genomic_DNA"/>
</dbReference>
<keyword evidence="5 10" id="KW-0472">Membrane</keyword>
<dbReference type="InterPro" id="IPR000175">
    <property type="entry name" value="Na/ntran_symport"/>
</dbReference>
<feature type="disulfide bond" evidence="7">
    <location>
        <begin position="160"/>
        <end position="169"/>
    </location>
</feature>
<proteinExistence type="inferred from homology"/>
<evidence type="ECO:0000256" key="10">
    <source>
        <dbReference type="SAM" id="Phobius"/>
    </source>
</evidence>
<dbReference type="PANTHER" id="PTHR11616">
    <property type="entry name" value="SODIUM/CHLORIDE DEPENDENT TRANSPORTER"/>
    <property type="match status" value="1"/>
</dbReference>
<organism evidence="11 12">
    <name type="scientific">Brachionus calyciflorus</name>
    <dbReference type="NCBI Taxonomy" id="104777"/>
    <lineage>
        <taxon>Eukaryota</taxon>
        <taxon>Metazoa</taxon>
        <taxon>Spiralia</taxon>
        <taxon>Gnathifera</taxon>
        <taxon>Rotifera</taxon>
        <taxon>Eurotatoria</taxon>
        <taxon>Monogononta</taxon>
        <taxon>Pseudotrocha</taxon>
        <taxon>Ploima</taxon>
        <taxon>Brachionidae</taxon>
        <taxon>Brachionus</taxon>
    </lineage>
</organism>
<feature type="transmembrane region" description="Helical" evidence="10">
    <location>
        <begin position="418"/>
        <end position="439"/>
    </location>
</feature>
<evidence type="ECO:0000256" key="7">
    <source>
        <dbReference type="PIRSR" id="PIRSR600175-2"/>
    </source>
</evidence>
<evidence type="ECO:0000256" key="4">
    <source>
        <dbReference type="ARBA" id="ARBA00022989"/>
    </source>
</evidence>
<evidence type="ECO:0000313" key="12">
    <source>
        <dbReference type="Proteomes" id="UP000663879"/>
    </source>
</evidence>
<feature type="region of interest" description="Disordered" evidence="9">
    <location>
        <begin position="16"/>
        <end position="40"/>
    </location>
</feature>
<evidence type="ECO:0000256" key="9">
    <source>
        <dbReference type="SAM" id="MobiDB-lite"/>
    </source>
</evidence>
<evidence type="ECO:0000256" key="1">
    <source>
        <dbReference type="ARBA" id="ARBA00004141"/>
    </source>
</evidence>
<keyword evidence="6" id="KW-0915">Sodium</keyword>
<feature type="compositionally biased region" description="Basic and acidic residues" evidence="9">
    <location>
        <begin position="19"/>
        <end position="40"/>
    </location>
</feature>
<reference evidence="11" key="1">
    <citation type="submission" date="2021-02" db="EMBL/GenBank/DDBJ databases">
        <authorList>
            <person name="Nowell W R."/>
        </authorList>
    </citation>
    <scope>NUCLEOTIDE SEQUENCE</scope>
    <source>
        <strain evidence="11">Ploen Becks lab</strain>
    </source>
</reference>
<dbReference type="SUPFAM" id="SSF161070">
    <property type="entry name" value="SNF-like"/>
    <property type="match status" value="1"/>
</dbReference>
<comment type="subcellular location">
    <subcellularLocation>
        <location evidence="1">Membrane</location>
        <topology evidence="1">Multi-pass membrane protein</topology>
    </subcellularLocation>
</comment>
<dbReference type="GO" id="GO:0005886">
    <property type="term" value="C:plasma membrane"/>
    <property type="evidence" value="ECO:0007669"/>
    <property type="project" value="TreeGrafter"/>
</dbReference>
<feature type="transmembrane region" description="Helical" evidence="10">
    <location>
        <begin position="121"/>
        <end position="148"/>
    </location>
</feature>
<feature type="transmembrane region" description="Helical" evidence="10">
    <location>
        <begin position="279"/>
        <end position="300"/>
    </location>
</feature>
<comment type="caution">
    <text evidence="11">The sequence shown here is derived from an EMBL/GenBank/DDBJ whole genome shotgun (WGS) entry which is preliminary data.</text>
</comment>
<keyword evidence="12" id="KW-1185">Reference proteome</keyword>
<feature type="binding site" evidence="6">
    <location>
        <position position="432"/>
    </location>
    <ligand>
        <name>Na(+)</name>
        <dbReference type="ChEBI" id="CHEBI:29101"/>
        <label>1</label>
    </ligand>
</feature>
<dbReference type="Proteomes" id="UP000663879">
    <property type="component" value="Unassembled WGS sequence"/>
</dbReference>
<keyword evidence="2 8" id="KW-0813">Transport</keyword>
<evidence type="ECO:0000256" key="3">
    <source>
        <dbReference type="ARBA" id="ARBA00022692"/>
    </source>
</evidence>
<dbReference type="OrthoDB" id="6581954at2759"/>
<accession>A0A813YUY4</accession>
<keyword evidence="6" id="KW-0479">Metal-binding</keyword>
<name>A0A813YUY4_9BILA</name>
<keyword evidence="3 8" id="KW-0812">Transmembrane</keyword>
<evidence type="ECO:0000256" key="8">
    <source>
        <dbReference type="RuleBase" id="RU003732"/>
    </source>
</evidence>
<dbReference type="GO" id="GO:0035725">
    <property type="term" value="P:sodium ion transmembrane transport"/>
    <property type="evidence" value="ECO:0007669"/>
    <property type="project" value="TreeGrafter"/>
</dbReference>
<evidence type="ECO:0000256" key="2">
    <source>
        <dbReference type="ARBA" id="ARBA00022448"/>
    </source>
</evidence>
<feature type="transmembrane region" description="Helical" evidence="10">
    <location>
        <begin position="575"/>
        <end position="603"/>
    </location>
</feature>
<comment type="similarity">
    <text evidence="8">Belongs to the sodium:neurotransmitter symporter (SNF) (TC 2.A.22) family.</text>
</comment>
<evidence type="ECO:0000256" key="6">
    <source>
        <dbReference type="PIRSR" id="PIRSR600175-1"/>
    </source>
</evidence>
<feature type="binding site" evidence="6">
    <location>
        <position position="435"/>
    </location>
    <ligand>
        <name>Na(+)</name>
        <dbReference type="ChEBI" id="CHEBI:29101"/>
        <label>1</label>
    </ligand>
</feature>
<dbReference type="PROSITE" id="PS50267">
    <property type="entry name" value="NA_NEUROTRAN_SYMP_3"/>
    <property type="match status" value="1"/>
</dbReference>
<feature type="transmembrane region" description="Helical" evidence="10">
    <location>
        <begin position="460"/>
        <end position="482"/>
    </location>
</feature>
<feature type="transmembrane region" description="Helical" evidence="10">
    <location>
        <begin position="328"/>
        <end position="349"/>
    </location>
</feature>
<evidence type="ECO:0000256" key="5">
    <source>
        <dbReference type="ARBA" id="ARBA00023136"/>
    </source>
</evidence>
<feature type="binding site" evidence="6">
    <location>
        <position position="55"/>
    </location>
    <ligand>
        <name>Na(+)</name>
        <dbReference type="ChEBI" id="CHEBI:29101"/>
        <label>1</label>
    </ligand>
</feature>
<feature type="transmembrane region" description="Helical" evidence="10">
    <location>
        <begin position="539"/>
        <end position="563"/>
    </location>
</feature>
<dbReference type="PROSITE" id="PS00610">
    <property type="entry name" value="NA_NEUROTRAN_SYMP_1"/>
    <property type="match status" value="1"/>
</dbReference>
<keyword evidence="7" id="KW-1015">Disulfide bond</keyword>
<feature type="transmembrane region" description="Helical" evidence="10">
    <location>
        <begin position="250"/>
        <end position="270"/>
    </location>
</feature>
<keyword evidence="8" id="KW-0769">Symport</keyword>
<dbReference type="Pfam" id="PF00209">
    <property type="entry name" value="SNF"/>
    <property type="match status" value="1"/>
</dbReference>
<feature type="transmembrane region" description="Helical" evidence="10">
    <location>
        <begin position="361"/>
        <end position="382"/>
    </location>
</feature>
<gene>
    <name evidence="11" type="ORF">OXX778_LOCUS10816</name>
</gene>
<sequence length="663" mass="75363">MKRIVNKLNFISKKKKDSKKIELSKREDQEKLSENSDGERETWTGKFDFFLSALGYAVGLGAVWRFPYLCYRNGGGVFLIPYFIFMALVGIPLVFLELGVGQFISTGPLTCWKMIPIFRGIGLSMNIVNSYANLYYNMIIAYSLYYLVLSFRSELPWQKCNPTWSSPNCVDDYSPGNFRFIDCEDLNNTLKCDNGRCFNLTTLNGSLANCSLNETNLNFLGWWNPTFPSQDYWNNVILKKSSGIDEPGKIVWQLIVALIVSWIISWCMVIRGIAISGKLVYFTALFPYVILLILGIRGWILPGASIGVEFYIKPDISRLGDISVWSDAASQIFFTLSVAYGGLTSLASYNKFDTNIMRDAIIVSLSNCLTSVFAGFVIFSYMGYLSHVTGQSIDQVVQAGQGLAFIVYPYAVTTIPPAPLWSILFFIMMIVLGLDTMMTSVETTITSLLDVFPILRKKKLYKYLAITGICIVHFVASINFTLQSGTYWIEFVDYYAGNWAVFLIGALESISIAWFYGLENFKKDLSLMIGEKITESKLFYVWYVCWFLICPLYLIVLTVLTFINTTPLESGSYAYPFWAHVLGQCMTASTLSGTLFWALWLIVDNCFIKKKSFMVLIRPDFDNWKPRKVKNQILMKLAHDLPFDEDLKQKVLANPIFYGNTKF</sequence>
<feature type="binding site" evidence="6">
    <location>
        <position position="57"/>
    </location>
    <ligand>
        <name>Na(+)</name>
        <dbReference type="ChEBI" id="CHEBI:29101"/>
        <label>1</label>
    </ligand>
</feature>
<dbReference type="InterPro" id="IPR037272">
    <property type="entry name" value="SNS_sf"/>
</dbReference>
<dbReference type="GO" id="GO:0006865">
    <property type="term" value="P:amino acid transport"/>
    <property type="evidence" value="ECO:0007669"/>
    <property type="project" value="TreeGrafter"/>
</dbReference>
<feature type="binding site" evidence="6">
    <location>
        <position position="58"/>
    </location>
    <ligand>
        <name>Na(+)</name>
        <dbReference type="ChEBI" id="CHEBI:29101"/>
        <label>1</label>
    </ligand>
</feature>
<protein>
    <recommendedName>
        <fullName evidence="8">Transporter</fullName>
    </recommendedName>
</protein>
<dbReference type="GO" id="GO:0046872">
    <property type="term" value="F:metal ion binding"/>
    <property type="evidence" value="ECO:0007669"/>
    <property type="project" value="UniProtKB-KW"/>
</dbReference>
<dbReference type="PANTHER" id="PTHR11616:SF240">
    <property type="entry name" value="BLOATED TUBULES, ISOFORM B-RELATED"/>
    <property type="match status" value="1"/>
</dbReference>
<keyword evidence="4 10" id="KW-1133">Transmembrane helix</keyword>
<feature type="transmembrane region" description="Helical" evidence="10">
    <location>
        <begin position="494"/>
        <end position="518"/>
    </location>
</feature>
<dbReference type="AlphaFoldDB" id="A0A813YUY4"/>
<feature type="transmembrane region" description="Helical" evidence="10">
    <location>
        <begin position="79"/>
        <end position="100"/>
    </location>
</feature>
<dbReference type="GO" id="GO:0015293">
    <property type="term" value="F:symporter activity"/>
    <property type="evidence" value="ECO:0007669"/>
    <property type="project" value="UniProtKB-KW"/>
</dbReference>
<feature type="binding site" evidence="6">
    <location>
        <position position="367"/>
    </location>
    <ligand>
        <name>Na(+)</name>
        <dbReference type="ChEBI" id="CHEBI:29101"/>
        <label>1</label>
    </ligand>
</feature>
<feature type="transmembrane region" description="Helical" evidence="10">
    <location>
        <begin position="49"/>
        <end position="67"/>
    </location>
</feature>